<evidence type="ECO:0000313" key="3">
    <source>
        <dbReference type="EMBL" id="VEV98553.1"/>
    </source>
</evidence>
<dbReference type="InterPro" id="IPR053170">
    <property type="entry name" value="Transcription_regulator"/>
</dbReference>
<keyword evidence="2" id="KW-1133">Transmembrane helix</keyword>
<feature type="transmembrane region" description="Helical" evidence="2">
    <location>
        <begin position="88"/>
        <end position="104"/>
    </location>
</feature>
<accession>A0A653E7N9</accession>
<feature type="region of interest" description="Disordered" evidence="1">
    <location>
        <begin position="294"/>
        <end position="315"/>
    </location>
</feature>
<dbReference type="GO" id="GO:0016787">
    <property type="term" value="F:hydrolase activity"/>
    <property type="evidence" value="ECO:0007669"/>
    <property type="project" value="UniProtKB-KW"/>
</dbReference>
<dbReference type="EMBL" id="LR215729">
    <property type="protein sequence ID" value="VEV98553.1"/>
    <property type="molecule type" value="Genomic_DNA"/>
</dbReference>
<dbReference type="InterPro" id="IPR007404">
    <property type="entry name" value="YdjM-like"/>
</dbReference>
<dbReference type="PANTHER" id="PTHR40031">
    <property type="entry name" value="HYPOTHETICAL MEMBRANE SPANNING PROTEIN"/>
    <property type="match status" value="1"/>
</dbReference>
<evidence type="ECO:0000256" key="1">
    <source>
        <dbReference type="SAM" id="MobiDB-lite"/>
    </source>
</evidence>
<organism evidence="3">
    <name type="scientific">Pseudomonas marincola</name>
    <dbReference type="NCBI Taxonomy" id="437900"/>
    <lineage>
        <taxon>Bacteria</taxon>
        <taxon>Pseudomonadati</taxon>
        <taxon>Pseudomonadota</taxon>
        <taxon>Gammaproteobacteria</taxon>
        <taxon>Pseudomonadales</taxon>
        <taxon>Pseudomonadaceae</taxon>
        <taxon>Pseudomonas</taxon>
    </lineage>
</organism>
<sequence>MDSLTQVVLGAGIQGALLGRWQGRKALLYGGLLGTLPDMDVLIDYGDAVADMTYHRGFSHSLLVLSAVAIVLTLLIRRFAPNPGYSGKRLLLTLWLVLATHPLLDSFTSYGTQLFWPLTPTPTAWSSIFIIDPLYTLPLLAAMALGLIYGLKGRFAKAPAIALALSTAYLASTVVGKDVAEHRVEAQLAKQGIQAEQIFSSPTPFNSLLWRVMVLDGDDYYEALSGWFDHSPPVLERISRGTQLAEALKDSPAHARLAWFTDGLLRYDRIDGHRMVGHRLDGHRGDAHRLDGHRMVGQRGDSRTDSNLAADGLSDDRQKEAESYLIVTDLRLGMTGFHPFRFDFAHWQNGQWQLQSAVERWPVARGDLDRLELLWTRIWHPETPVPLAAWASELAKPLISQTR</sequence>
<reference evidence="3" key="1">
    <citation type="submission" date="2019-02" db="EMBL/GenBank/DDBJ databases">
        <authorList>
            <consortium name="Genoscope - CEA"/>
            <person name="William W."/>
        </authorList>
    </citation>
    <scope>NUCLEOTIDE SEQUENCE [LARGE SCALE GENOMIC DNA]</scope>
    <source>
        <strain evidence="3">YSy11</strain>
    </source>
</reference>
<protein>
    <submittedName>
        <fullName evidence="3">Hydrolase</fullName>
    </submittedName>
</protein>
<dbReference type="Pfam" id="PF04307">
    <property type="entry name" value="YdjM"/>
    <property type="match status" value="1"/>
</dbReference>
<keyword evidence="2" id="KW-0812">Transmembrane</keyword>
<dbReference type="RefSeq" id="WP_239655564.1">
    <property type="nucleotide sequence ID" value="NZ_LR215729.2"/>
</dbReference>
<gene>
    <name evidence="3" type="ORF">PMYSY11_3509</name>
</gene>
<name>A0A653E7N9_9PSED</name>
<feature type="transmembrane region" description="Helical" evidence="2">
    <location>
        <begin position="58"/>
        <end position="76"/>
    </location>
</feature>
<keyword evidence="2" id="KW-0472">Membrane</keyword>
<feature type="transmembrane region" description="Helical" evidence="2">
    <location>
        <begin position="124"/>
        <end position="149"/>
    </location>
</feature>
<dbReference type="AlphaFoldDB" id="A0A653E7N9"/>
<dbReference type="PANTHER" id="PTHR40031:SF1">
    <property type="entry name" value="MEMBRANE-BOUND METAL-DEPENDENT HYDROLASE"/>
    <property type="match status" value="1"/>
</dbReference>
<proteinExistence type="predicted"/>
<keyword evidence="3" id="KW-0378">Hydrolase</keyword>
<evidence type="ECO:0000256" key="2">
    <source>
        <dbReference type="SAM" id="Phobius"/>
    </source>
</evidence>
<feature type="compositionally biased region" description="Basic and acidic residues" evidence="1">
    <location>
        <begin position="294"/>
        <end position="304"/>
    </location>
</feature>